<comment type="caution">
    <text evidence="2">The sequence shown here is derived from an EMBL/GenBank/DDBJ whole genome shotgun (WGS) entry which is preliminary data.</text>
</comment>
<dbReference type="Proteomes" id="UP000178597">
    <property type="component" value="Unassembled WGS sequence"/>
</dbReference>
<gene>
    <name evidence="2" type="ORF">A3C28_05375</name>
</gene>
<feature type="region of interest" description="Disordered" evidence="1">
    <location>
        <begin position="21"/>
        <end position="48"/>
    </location>
</feature>
<protein>
    <submittedName>
        <fullName evidence="2">Uncharacterized protein</fullName>
    </submittedName>
</protein>
<feature type="compositionally biased region" description="Basic and acidic residues" evidence="1">
    <location>
        <begin position="27"/>
        <end position="48"/>
    </location>
</feature>
<reference evidence="2 3" key="1">
    <citation type="journal article" date="2016" name="Nat. Commun.">
        <title>Thousands of microbial genomes shed light on interconnected biogeochemical processes in an aquifer system.</title>
        <authorList>
            <person name="Anantharaman K."/>
            <person name="Brown C.T."/>
            <person name="Hug L.A."/>
            <person name="Sharon I."/>
            <person name="Castelle C.J."/>
            <person name="Probst A.J."/>
            <person name="Thomas B.C."/>
            <person name="Singh A."/>
            <person name="Wilkins M.J."/>
            <person name="Karaoz U."/>
            <person name="Brodie E.L."/>
            <person name="Williams K.H."/>
            <person name="Hubbard S.S."/>
            <person name="Banfield J.F."/>
        </authorList>
    </citation>
    <scope>NUCLEOTIDE SEQUENCE [LARGE SCALE GENOMIC DNA]</scope>
</reference>
<name>A0A1F7H7E2_9BACT</name>
<evidence type="ECO:0000313" key="2">
    <source>
        <dbReference type="EMBL" id="OGK26796.1"/>
    </source>
</evidence>
<sequence length="609" mass="69225">MIEANAPPSAISNIQRRLEQYISPPKAEGKPTTRKAVEKKPISPEQRTRVKNQLEAQLIDVQSGRARLEANLSRGNCIRLNDMARDWDGEERRLTKAIQELYAGKQQRAVNLLEEEAMSKFYQINHDLSEQKLENSRTYTQTAAQLDAESKKIPAKYRPPLTDADKDKSWNQIVWSVVQKERPELFSSPVMPNEILLTRQAEFQRFQRLLNLRSPLELVQWARDNGADAKTTYVVIEYAKLKAGREMIQTDNRIRDSEKFLHGEIRNLDEMMVALGGAPDGQRATRVPAEAERNMTPDELYQHLSKRLGSTQLVEQHILATYSALASERIEVNTELSTAKKGNNSEGQRRSQLNLARNSLLQLRMQFTYEAYCKANNIQTSFQEALVKQTQAQAKKERALPSKQQSVPPIQPAVEQKPLQPKKVVKLNYDGLIVPRLSTPDDQLHPAWRIHNIGLVETGIQRALQQKGINLKFKPEGGGFHKRGEIGPDAQKLFGNNPPAFWLEINIPANPNLQKQYPNLFHRAFRSHQDIVNYQLELQGHGLSVPDINKHISLAVRPNMQDQFSQKGLDANPQILDMLAQTIVRYGVPPVSNATSIYESTINNLRFQA</sequence>
<dbReference type="STRING" id="1802040.A3C28_05375"/>
<organism evidence="2 3">
    <name type="scientific">Candidatus Roizmanbacteria bacterium RIFCSPHIGHO2_02_FULL_39_9</name>
    <dbReference type="NCBI Taxonomy" id="1802040"/>
    <lineage>
        <taxon>Bacteria</taxon>
        <taxon>Candidatus Roizmaniibacteriota</taxon>
    </lineage>
</organism>
<evidence type="ECO:0000313" key="3">
    <source>
        <dbReference type="Proteomes" id="UP000178597"/>
    </source>
</evidence>
<evidence type="ECO:0000256" key="1">
    <source>
        <dbReference type="SAM" id="MobiDB-lite"/>
    </source>
</evidence>
<dbReference type="EMBL" id="MFZP01000037">
    <property type="protein sequence ID" value="OGK26796.1"/>
    <property type="molecule type" value="Genomic_DNA"/>
</dbReference>
<accession>A0A1F7H7E2</accession>
<proteinExistence type="predicted"/>
<dbReference type="AlphaFoldDB" id="A0A1F7H7E2"/>